<comment type="caution">
    <text evidence="2">The sequence shown here is derived from an EMBL/GenBank/DDBJ whole genome shotgun (WGS) entry which is preliminary data.</text>
</comment>
<dbReference type="EMBL" id="CAJEWN010000225">
    <property type="protein sequence ID" value="CAD2173891.1"/>
    <property type="molecule type" value="Genomic_DNA"/>
</dbReference>
<dbReference type="SUPFAM" id="SSF54695">
    <property type="entry name" value="POZ domain"/>
    <property type="match status" value="1"/>
</dbReference>
<evidence type="ECO:0000313" key="2">
    <source>
        <dbReference type="EMBL" id="CAD2173891.1"/>
    </source>
</evidence>
<accession>A0A6V7VI54</accession>
<dbReference type="SMART" id="SM00225">
    <property type="entry name" value="BTB"/>
    <property type="match status" value="1"/>
</dbReference>
<dbReference type="Gene3D" id="3.30.710.10">
    <property type="entry name" value="Potassium Channel Kv1.1, Chain A"/>
    <property type="match status" value="1"/>
</dbReference>
<dbReference type="Proteomes" id="UP000580250">
    <property type="component" value="Unassembled WGS sequence"/>
</dbReference>
<gene>
    <name evidence="2" type="ORF">MENT_LOCUS25526</name>
</gene>
<reference evidence="2 3" key="1">
    <citation type="submission" date="2020-08" db="EMBL/GenBank/DDBJ databases">
        <authorList>
            <person name="Koutsovoulos G."/>
            <person name="Danchin GJ E."/>
        </authorList>
    </citation>
    <scope>NUCLEOTIDE SEQUENCE [LARGE SCALE GENOMIC DNA]</scope>
</reference>
<evidence type="ECO:0000259" key="1">
    <source>
        <dbReference type="PROSITE" id="PS50097"/>
    </source>
</evidence>
<protein>
    <recommendedName>
        <fullName evidence="1">BTB domain-containing protein</fullName>
    </recommendedName>
</protein>
<organism evidence="2 3">
    <name type="scientific">Meloidogyne enterolobii</name>
    <name type="common">Root-knot nematode worm</name>
    <name type="synonym">Meloidogyne mayaguensis</name>
    <dbReference type="NCBI Taxonomy" id="390850"/>
    <lineage>
        <taxon>Eukaryota</taxon>
        <taxon>Metazoa</taxon>
        <taxon>Ecdysozoa</taxon>
        <taxon>Nematoda</taxon>
        <taxon>Chromadorea</taxon>
        <taxon>Rhabditida</taxon>
        <taxon>Tylenchina</taxon>
        <taxon>Tylenchomorpha</taxon>
        <taxon>Tylenchoidea</taxon>
        <taxon>Meloidogynidae</taxon>
        <taxon>Meloidogyninae</taxon>
        <taxon>Meloidogyne</taxon>
    </lineage>
</organism>
<evidence type="ECO:0000313" key="3">
    <source>
        <dbReference type="Proteomes" id="UP000580250"/>
    </source>
</evidence>
<name>A0A6V7VI54_MELEN</name>
<dbReference type="CDD" id="cd18186">
    <property type="entry name" value="BTB_POZ_ZBTB_KLHL-like"/>
    <property type="match status" value="1"/>
</dbReference>
<dbReference type="InterPro" id="IPR011333">
    <property type="entry name" value="SKP1/BTB/POZ_sf"/>
</dbReference>
<dbReference type="Pfam" id="PF00651">
    <property type="entry name" value="BTB"/>
    <property type="match status" value="1"/>
</dbReference>
<dbReference type="AlphaFoldDB" id="A0A6V7VI54"/>
<proteinExistence type="predicted"/>
<dbReference type="OrthoDB" id="2306477at2759"/>
<dbReference type="PROSITE" id="PS50097">
    <property type="entry name" value="BTB"/>
    <property type="match status" value="1"/>
</dbReference>
<dbReference type="InterPro" id="IPR000210">
    <property type="entry name" value="BTB/POZ_dom"/>
</dbReference>
<sequence length="364" mass="42178">MKTINFKFDWTIEGLKKLHENLSNNTRPLQLTSESFSSPDFPAVAWELRVELTKGNNNINVWLRQIGPNNLKGYGNTKYKIYANNYDSVVDIAESTHRFEDQEKLGWRSISLNKLVNNALGNLNLYCEVEINCYDSVDNLKKNYQNIFEKGIFSDCVIKVRDEVIKAHRCILAQNSEVFQKMFEENDMLDIPQNTEITISDASPESVRVMLEFFYSGEIKTISESNVDELFALAHKYKVEPLKYECEHILSSKISGDWIAKPKIGPPGMPFVAAHPPFDPNNPKPPNLDGKNILKYCKFICLYKAEILEKACTNYIRVIKNWFLKSKEWEDVKNKYPELAMKFLEIGYLEIGNNTNKYLNYPMY</sequence>
<feature type="domain" description="BTB" evidence="1">
    <location>
        <begin position="154"/>
        <end position="223"/>
    </location>
</feature>
<dbReference type="PANTHER" id="PTHR24413">
    <property type="entry name" value="SPECKLE-TYPE POZ PROTEIN"/>
    <property type="match status" value="1"/>
</dbReference>